<dbReference type="NCBIfam" id="TIGR01145">
    <property type="entry name" value="ATP_synt_delta"/>
    <property type="match status" value="1"/>
</dbReference>
<dbReference type="NCBIfam" id="NF004403">
    <property type="entry name" value="PRK05758.2-4"/>
    <property type="match status" value="1"/>
</dbReference>
<dbReference type="Pfam" id="PF00213">
    <property type="entry name" value="OSCP"/>
    <property type="match status" value="1"/>
</dbReference>
<name>A0A235B6S6_9BACL</name>
<comment type="caution">
    <text evidence="9">The sequence shown here is derived from an EMBL/GenBank/DDBJ whole genome shotgun (WGS) entry which is preliminary data.</text>
</comment>
<keyword evidence="3 8" id="KW-0375">Hydrogen ion transport</keyword>
<dbReference type="PROSITE" id="PS00389">
    <property type="entry name" value="ATPASE_DELTA"/>
    <property type="match status" value="1"/>
</dbReference>
<dbReference type="GO" id="GO:0045259">
    <property type="term" value="C:proton-transporting ATP synthase complex"/>
    <property type="evidence" value="ECO:0007669"/>
    <property type="project" value="UniProtKB-KW"/>
</dbReference>
<dbReference type="Gene3D" id="1.10.520.20">
    <property type="entry name" value="N-terminal domain of the delta subunit of the F1F0-ATP synthase"/>
    <property type="match status" value="1"/>
</dbReference>
<sequence>MSQTIVAKRYARALFQAASERKKTAEVGKEWSEVAAAVNASKELRAWLADSVVTADQKKEVLHQLFPKLSELPRNLLFLLIDRRREGLIQRIETEYTALVHESEGVAEAEVITAQPLKKKEEKELAKVFQQRIGKKLVITNRVDAEILGGIIVKVGDRLYDGSLSGKLDRFRKQLAESRVG</sequence>
<evidence type="ECO:0000256" key="1">
    <source>
        <dbReference type="ARBA" id="ARBA00004370"/>
    </source>
</evidence>
<evidence type="ECO:0000256" key="8">
    <source>
        <dbReference type="HAMAP-Rule" id="MF_01416"/>
    </source>
</evidence>
<comment type="similarity">
    <text evidence="8">Belongs to the ATPase delta chain family.</text>
</comment>
<dbReference type="PANTHER" id="PTHR11910">
    <property type="entry name" value="ATP SYNTHASE DELTA CHAIN"/>
    <property type="match status" value="1"/>
</dbReference>
<dbReference type="GO" id="GO:0046933">
    <property type="term" value="F:proton-transporting ATP synthase activity, rotational mechanism"/>
    <property type="evidence" value="ECO:0007669"/>
    <property type="project" value="UniProtKB-UniRule"/>
</dbReference>
<dbReference type="InterPro" id="IPR000711">
    <property type="entry name" value="ATPase_OSCP/dsu"/>
</dbReference>
<evidence type="ECO:0000256" key="6">
    <source>
        <dbReference type="ARBA" id="ARBA00023196"/>
    </source>
</evidence>
<gene>
    <name evidence="8" type="primary">atpH</name>
    <name evidence="9" type="ORF">CHM34_07790</name>
</gene>
<dbReference type="OrthoDB" id="9802471at2"/>
<evidence type="ECO:0000256" key="5">
    <source>
        <dbReference type="ARBA" id="ARBA00023136"/>
    </source>
</evidence>
<keyword evidence="2 8" id="KW-0813">Transport</keyword>
<protein>
    <recommendedName>
        <fullName evidence="8">ATP synthase subunit delta</fullName>
    </recommendedName>
    <alternativeName>
        <fullName evidence="8">ATP synthase F(1) sector subunit delta</fullName>
    </alternativeName>
    <alternativeName>
        <fullName evidence="8">F-type ATPase subunit delta</fullName>
        <shortName evidence="8">F-ATPase subunit delta</shortName>
    </alternativeName>
</protein>
<keyword evidence="6 8" id="KW-0139">CF(1)</keyword>
<dbReference type="HAMAP" id="MF_01416">
    <property type="entry name" value="ATP_synth_delta_bact"/>
    <property type="match status" value="1"/>
</dbReference>
<comment type="function">
    <text evidence="8">F(1)F(0) ATP synthase produces ATP from ADP in the presence of a proton or sodium gradient. F-type ATPases consist of two structural domains, F(1) containing the extramembraneous catalytic core and F(0) containing the membrane proton channel, linked together by a central stalk and a peripheral stalk. During catalysis, ATP synthesis in the catalytic domain of F(1) is coupled via a rotary mechanism of the central stalk subunits to proton translocation.</text>
</comment>
<proteinExistence type="inferred from homology"/>
<evidence type="ECO:0000313" key="10">
    <source>
        <dbReference type="Proteomes" id="UP000215459"/>
    </source>
</evidence>
<keyword evidence="5 8" id="KW-0472">Membrane</keyword>
<dbReference type="InterPro" id="IPR020781">
    <property type="entry name" value="ATPase_OSCP/d_CS"/>
</dbReference>
<evidence type="ECO:0000256" key="2">
    <source>
        <dbReference type="ARBA" id="ARBA00022448"/>
    </source>
</evidence>
<keyword evidence="7 8" id="KW-0066">ATP synthesis</keyword>
<evidence type="ECO:0000256" key="3">
    <source>
        <dbReference type="ARBA" id="ARBA00022781"/>
    </source>
</evidence>
<dbReference type="SUPFAM" id="SSF47928">
    <property type="entry name" value="N-terminal domain of the delta subunit of the F1F0-ATP synthase"/>
    <property type="match status" value="1"/>
</dbReference>
<dbReference type="AlphaFoldDB" id="A0A235B6S6"/>
<keyword evidence="4 8" id="KW-0406">Ion transport</keyword>
<comment type="function">
    <text evidence="8">This protein is part of the stalk that links CF(0) to CF(1). It either transmits conformational changes from CF(0) to CF(1) or is implicated in proton conduction.</text>
</comment>
<comment type="subcellular location">
    <subcellularLocation>
        <location evidence="8">Cell membrane</location>
        <topology evidence="8">Peripheral membrane protein</topology>
    </subcellularLocation>
    <subcellularLocation>
        <location evidence="1">Membrane</location>
    </subcellularLocation>
</comment>
<evidence type="ECO:0000256" key="7">
    <source>
        <dbReference type="ARBA" id="ARBA00023310"/>
    </source>
</evidence>
<dbReference type="EMBL" id="NOWF01000004">
    <property type="protein sequence ID" value="OYD08008.1"/>
    <property type="molecule type" value="Genomic_DNA"/>
</dbReference>
<dbReference type="GO" id="GO:0005886">
    <property type="term" value="C:plasma membrane"/>
    <property type="evidence" value="ECO:0007669"/>
    <property type="project" value="UniProtKB-SubCell"/>
</dbReference>
<evidence type="ECO:0000256" key="4">
    <source>
        <dbReference type="ARBA" id="ARBA00023065"/>
    </source>
</evidence>
<organism evidence="9 10">
    <name type="scientific">Paludifilum halophilum</name>
    <dbReference type="NCBI Taxonomy" id="1642702"/>
    <lineage>
        <taxon>Bacteria</taxon>
        <taxon>Bacillati</taxon>
        <taxon>Bacillota</taxon>
        <taxon>Bacilli</taxon>
        <taxon>Bacillales</taxon>
        <taxon>Thermoactinomycetaceae</taxon>
        <taxon>Paludifilum</taxon>
    </lineage>
</organism>
<reference evidence="9 10" key="1">
    <citation type="submission" date="2017-07" db="EMBL/GenBank/DDBJ databases">
        <title>The genome sequence of Paludifilum halophilum highlights mechanisms for microbial adaptation to high salt environemnts.</title>
        <authorList>
            <person name="Belbahri L."/>
        </authorList>
    </citation>
    <scope>NUCLEOTIDE SEQUENCE [LARGE SCALE GENOMIC DNA]</scope>
    <source>
        <strain evidence="9 10">DSM 102817</strain>
    </source>
</reference>
<dbReference type="InterPro" id="IPR026015">
    <property type="entry name" value="ATP_synth_OSCP/delta_N_sf"/>
</dbReference>
<keyword evidence="8" id="KW-1003">Cell membrane</keyword>
<keyword evidence="10" id="KW-1185">Reference proteome</keyword>
<dbReference type="RefSeq" id="WP_094264044.1">
    <property type="nucleotide sequence ID" value="NZ_NOWF01000004.1"/>
</dbReference>
<accession>A0A235B6S6</accession>
<evidence type="ECO:0000313" key="9">
    <source>
        <dbReference type="EMBL" id="OYD08008.1"/>
    </source>
</evidence>
<dbReference type="Proteomes" id="UP000215459">
    <property type="component" value="Unassembled WGS sequence"/>
</dbReference>
<dbReference type="PRINTS" id="PR00125">
    <property type="entry name" value="ATPASEDELTA"/>
</dbReference>